<organism evidence="2 3">
    <name type="scientific">Mesorhizobium cantuariense</name>
    <dbReference type="NCBI Taxonomy" id="1300275"/>
    <lineage>
        <taxon>Bacteria</taxon>
        <taxon>Pseudomonadati</taxon>
        <taxon>Pseudomonadota</taxon>
        <taxon>Alphaproteobacteria</taxon>
        <taxon>Hyphomicrobiales</taxon>
        <taxon>Phyllobacteriaceae</taxon>
        <taxon>Mesorhizobium</taxon>
    </lineage>
</organism>
<evidence type="ECO:0000313" key="3">
    <source>
        <dbReference type="Proteomes" id="UP001595648"/>
    </source>
</evidence>
<evidence type="ECO:0008006" key="4">
    <source>
        <dbReference type="Google" id="ProtNLM"/>
    </source>
</evidence>
<sequence>MIQQTETEGVTADSLMGRLQEEAKRTGDPRPVATLARVVEACDEILSGAAARRARAAKEDPQIFDPDFVKLNPRIIGLYVRLRARLDKGATEWTGPHPSTIRSWKELVQYIQLRAAEAHRPGRPKRPAPSTRKTDQIIDGIENMHDRAQLREMIAKGRQAKRELDIMSEAIRKYPEIDIDALRDGRSFATKVQGPQAQSAIGPDDVKLIRKLVARLQDNDQIDEFDLIYRSGRLKRDGGLDLVLPEEMRLLERLAGLEKVSG</sequence>
<evidence type="ECO:0000313" key="2">
    <source>
        <dbReference type="EMBL" id="MFC3326124.1"/>
    </source>
</evidence>
<accession>A0ABV7MXX6</accession>
<reference evidence="3" key="1">
    <citation type="journal article" date="2019" name="Int. J. Syst. Evol. Microbiol.">
        <title>The Global Catalogue of Microorganisms (GCM) 10K type strain sequencing project: providing services to taxonomists for standard genome sequencing and annotation.</title>
        <authorList>
            <consortium name="The Broad Institute Genomics Platform"/>
            <consortium name="The Broad Institute Genome Sequencing Center for Infectious Disease"/>
            <person name="Wu L."/>
            <person name="Ma J."/>
        </authorList>
    </citation>
    <scope>NUCLEOTIDE SEQUENCE [LARGE SCALE GENOMIC DNA]</scope>
    <source>
        <strain evidence="3">ICMP 19515</strain>
    </source>
</reference>
<protein>
    <recommendedName>
        <fullName evidence="4">Integrase</fullName>
    </recommendedName>
</protein>
<comment type="caution">
    <text evidence="2">The sequence shown here is derived from an EMBL/GenBank/DDBJ whole genome shotgun (WGS) entry which is preliminary data.</text>
</comment>
<dbReference type="EMBL" id="JBHRVD010000001">
    <property type="protein sequence ID" value="MFC3326124.1"/>
    <property type="molecule type" value="Genomic_DNA"/>
</dbReference>
<keyword evidence="3" id="KW-1185">Reference proteome</keyword>
<dbReference type="Proteomes" id="UP001595648">
    <property type="component" value="Unassembled WGS sequence"/>
</dbReference>
<dbReference type="RefSeq" id="WP_378984714.1">
    <property type="nucleotide sequence ID" value="NZ_JBHRVD010000001.1"/>
</dbReference>
<evidence type="ECO:0000256" key="1">
    <source>
        <dbReference type="SAM" id="MobiDB-lite"/>
    </source>
</evidence>
<proteinExistence type="predicted"/>
<feature type="region of interest" description="Disordered" evidence="1">
    <location>
        <begin position="117"/>
        <end position="136"/>
    </location>
</feature>
<name>A0ABV7MXX6_9HYPH</name>
<gene>
    <name evidence="2" type="ORF">ACFOJ9_30895</name>
</gene>